<reference evidence="9" key="1">
    <citation type="submission" date="2022-01" db="EMBL/GenBank/DDBJ databases">
        <authorList>
            <person name="King R."/>
        </authorList>
    </citation>
    <scope>NUCLEOTIDE SEQUENCE</scope>
</reference>
<dbReference type="GO" id="GO:0010468">
    <property type="term" value="P:regulation of gene expression"/>
    <property type="evidence" value="ECO:0007669"/>
    <property type="project" value="UniProtKB-ARBA"/>
</dbReference>
<keyword evidence="5" id="KW-0539">Nucleus</keyword>
<sequence>MDAVFSLKDEREDTDGDEMEHESGESDKSSSTSDTSDGSDTDDSSELDGEECERRRNECIENLAEMERQFTVLREQLYRERITQIKTKLEEVHEGVAKEYRQPLEELQENMRIRIEVAGILKRLRLENIENNFKAEEQAAKQNFENEKVLLFDAMKEELDEKIRRLEEDRNSVDFHTDSFFSSDKKKGGGSGFGPKGRGGSWRKGLKPEPGRKKPVTVTGPYIVYMLSEAEIMEDWTIIKKSLSSCKRNSERKPPFHQYV</sequence>
<keyword evidence="7" id="KW-0175">Coiled coil</keyword>
<evidence type="ECO:0000313" key="10">
    <source>
        <dbReference type="Proteomes" id="UP001152798"/>
    </source>
</evidence>
<evidence type="ECO:0000256" key="3">
    <source>
        <dbReference type="ARBA" id="ARBA00023015"/>
    </source>
</evidence>
<feature type="compositionally biased region" description="Basic and acidic residues" evidence="8">
    <location>
        <begin position="177"/>
        <end position="187"/>
    </location>
</feature>
<dbReference type="SMART" id="SM01401">
    <property type="entry name" value="Sds3"/>
    <property type="match status" value="1"/>
</dbReference>
<evidence type="ECO:0000256" key="5">
    <source>
        <dbReference type="ARBA" id="ARBA00023242"/>
    </source>
</evidence>
<dbReference type="InterPro" id="IPR013907">
    <property type="entry name" value="Sds3"/>
</dbReference>
<dbReference type="GO" id="GO:0005654">
    <property type="term" value="C:nucleoplasm"/>
    <property type="evidence" value="ECO:0007669"/>
    <property type="project" value="UniProtKB-ARBA"/>
</dbReference>
<comment type="similarity">
    <text evidence="6">Belongs to the BRMS1 family.</text>
</comment>
<comment type="subcellular location">
    <subcellularLocation>
        <location evidence="1">Nucleus</location>
    </subcellularLocation>
</comment>
<evidence type="ECO:0000256" key="2">
    <source>
        <dbReference type="ARBA" id="ARBA00022491"/>
    </source>
</evidence>
<proteinExistence type="inferred from homology"/>
<evidence type="ECO:0000256" key="4">
    <source>
        <dbReference type="ARBA" id="ARBA00023163"/>
    </source>
</evidence>
<dbReference type="Gene3D" id="1.20.5.1500">
    <property type="match status" value="1"/>
</dbReference>
<feature type="coiled-coil region" evidence="7">
    <location>
        <begin position="126"/>
        <end position="172"/>
    </location>
</feature>
<dbReference type="AlphaFoldDB" id="A0A9P0E3J2"/>
<dbReference type="FunFam" id="1.20.5.1500:FF:000002">
    <property type="entry name" value="breast cancer metastasis-suppressor 1-like protein-A"/>
    <property type="match status" value="1"/>
</dbReference>
<dbReference type="EMBL" id="OV725077">
    <property type="protein sequence ID" value="CAH1389463.1"/>
    <property type="molecule type" value="Genomic_DNA"/>
</dbReference>
<dbReference type="OrthoDB" id="20886at2759"/>
<keyword evidence="10" id="KW-1185">Reference proteome</keyword>
<evidence type="ECO:0000256" key="8">
    <source>
        <dbReference type="SAM" id="MobiDB-lite"/>
    </source>
</evidence>
<feature type="compositionally biased region" description="Acidic residues" evidence="8">
    <location>
        <begin position="37"/>
        <end position="51"/>
    </location>
</feature>
<evidence type="ECO:0008006" key="11">
    <source>
        <dbReference type="Google" id="ProtNLM"/>
    </source>
</evidence>
<evidence type="ECO:0000256" key="7">
    <source>
        <dbReference type="SAM" id="Coils"/>
    </source>
</evidence>
<keyword evidence="4" id="KW-0804">Transcription</keyword>
<evidence type="ECO:0000256" key="6">
    <source>
        <dbReference type="ARBA" id="ARBA00038256"/>
    </source>
</evidence>
<dbReference type="PANTHER" id="PTHR21964">
    <property type="entry name" value="BREAST CANCER METASTASIS-SUPPRESSOR 1"/>
    <property type="match status" value="1"/>
</dbReference>
<accession>A0A9P0E3J2</accession>
<dbReference type="Proteomes" id="UP001152798">
    <property type="component" value="Chromosome 1"/>
</dbReference>
<evidence type="ECO:0000256" key="1">
    <source>
        <dbReference type="ARBA" id="ARBA00004123"/>
    </source>
</evidence>
<keyword evidence="2" id="KW-0678">Repressor</keyword>
<organism evidence="9 10">
    <name type="scientific">Nezara viridula</name>
    <name type="common">Southern green stink bug</name>
    <name type="synonym">Cimex viridulus</name>
    <dbReference type="NCBI Taxonomy" id="85310"/>
    <lineage>
        <taxon>Eukaryota</taxon>
        <taxon>Metazoa</taxon>
        <taxon>Ecdysozoa</taxon>
        <taxon>Arthropoda</taxon>
        <taxon>Hexapoda</taxon>
        <taxon>Insecta</taxon>
        <taxon>Pterygota</taxon>
        <taxon>Neoptera</taxon>
        <taxon>Paraneoptera</taxon>
        <taxon>Hemiptera</taxon>
        <taxon>Heteroptera</taxon>
        <taxon>Panheteroptera</taxon>
        <taxon>Pentatomomorpha</taxon>
        <taxon>Pentatomoidea</taxon>
        <taxon>Pentatomidae</taxon>
        <taxon>Pentatominae</taxon>
        <taxon>Nezara</taxon>
    </lineage>
</organism>
<evidence type="ECO:0000313" key="9">
    <source>
        <dbReference type="EMBL" id="CAH1389463.1"/>
    </source>
</evidence>
<feature type="region of interest" description="Disordered" evidence="8">
    <location>
        <begin position="1"/>
        <end position="54"/>
    </location>
</feature>
<feature type="region of interest" description="Disordered" evidence="8">
    <location>
        <begin position="177"/>
        <end position="213"/>
    </location>
</feature>
<feature type="compositionally biased region" description="Gly residues" evidence="8">
    <location>
        <begin position="189"/>
        <end position="202"/>
    </location>
</feature>
<name>A0A9P0E3J2_NEZVI</name>
<keyword evidence="3" id="KW-0805">Transcription regulation</keyword>
<gene>
    <name evidence="9" type="ORF">NEZAVI_LOCUS868</name>
</gene>
<protein>
    <recommendedName>
        <fullName evidence="11">Breast cancer metastasis-suppressor 1-like protein</fullName>
    </recommendedName>
</protein>
<dbReference type="Pfam" id="PF08598">
    <property type="entry name" value="Sds3"/>
    <property type="match status" value="1"/>
</dbReference>